<dbReference type="AlphaFoldDB" id="A0AAW4PR03"/>
<organism evidence="1 2">
    <name type="scientific">Haloarcula rubra</name>
    <dbReference type="NCBI Taxonomy" id="2487747"/>
    <lineage>
        <taxon>Archaea</taxon>
        <taxon>Methanobacteriati</taxon>
        <taxon>Methanobacteriota</taxon>
        <taxon>Stenosarchaea group</taxon>
        <taxon>Halobacteria</taxon>
        <taxon>Halobacteriales</taxon>
        <taxon>Haloarculaceae</taxon>
        <taxon>Haloarcula</taxon>
    </lineage>
</organism>
<keyword evidence="2" id="KW-1185">Reference proteome</keyword>
<name>A0AAW4PR03_9EURY</name>
<comment type="caution">
    <text evidence="1">The sequence shown here is derived from an EMBL/GenBank/DDBJ whole genome shotgun (WGS) entry which is preliminary data.</text>
</comment>
<protein>
    <submittedName>
        <fullName evidence="1">Uncharacterized protein</fullName>
    </submittedName>
</protein>
<proteinExistence type="predicted"/>
<evidence type="ECO:0000313" key="2">
    <source>
        <dbReference type="Proteomes" id="UP001430377"/>
    </source>
</evidence>
<accession>A0AAW4PR03</accession>
<evidence type="ECO:0000313" key="1">
    <source>
        <dbReference type="EMBL" id="MBX0323567.1"/>
    </source>
</evidence>
<dbReference type="RefSeq" id="WP_220618528.1">
    <property type="nucleotide sequence ID" value="NZ_RKLR01000003.1"/>
</dbReference>
<dbReference type="Proteomes" id="UP001430377">
    <property type="component" value="Unassembled WGS sequence"/>
</dbReference>
<reference evidence="1 2" key="1">
    <citation type="submission" date="2021-06" db="EMBL/GenBank/DDBJ databases">
        <title>Halomicroarcula sp. a new haloarchaeum isolated from saline soil.</title>
        <authorList>
            <person name="Duran-Viseras A."/>
            <person name="Sanchez-Porro C."/>
            <person name="Ventosa A."/>
        </authorList>
    </citation>
    <scope>NUCLEOTIDE SEQUENCE [LARGE SCALE GENOMIC DNA]</scope>
    <source>
        <strain evidence="1 2">F13</strain>
    </source>
</reference>
<sequence length="72" mass="8018">MCEPDAVRETHVDASGLFIPSDVREFRGQNVFRTPWATIQYVGSEPLEAYYGLIDASHFGDVDIEPAVRCDG</sequence>
<dbReference type="EMBL" id="RKLR01000003">
    <property type="protein sequence ID" value="MBX0323567.1"/>
    <property type="molecule type" value="Genomic_DNA"/>
</dbReference>
<gene>
    <name evidence="1" type="ORF">EGH21_11060</name>
</gene>